<keyword evidence="3" id="KW-1185">Reference proteome</keyword>
<feature type="transmembrane region" description="Helical" evidence="1">
    <location>
        <begin position="20"/>
        <end position="42"/>
    </location>
</feature>
<dbReference type="Proteomes" id="UP000183635">
    <property type="component" value="Unassembled WGS sequence"/>
</dbReference>
<keyword evidence="1" id="KW-1133">Transmembrane helix</keyword>
<reference evidence="2 3" key="1">
    <citation type="submission" date="2016-10" db="EMBL/GenBank/DDBJ databases">
        <authorList>
            <person name="de Groot N.N."/>
        </authorList>
    </citation>
    <scope>NUCLEOTIDE SEQUENCE [LARGE SCALE GENOMIC DNA]</scope>
    <source>
        <strain evidence="2 3">DSM 8537</strain>
    </source>
</reference>
<keyword evidence="1" id="KW-0472">Membrane</keyword>
<gene>
    <name evidence="2" type="ORF">SAMN04488021_12230</name>
</gene>
<keyword evidence="1" id="KW-0812">Transmembrane</keyword>
<sequence length="89" mass="9752">MSTMGTLPLRKLPSRYAGIIMPLLLSVLMTFVVSGISTLRILGPGMAFLRAWPFNWAMSWAIAFPTLLAVLPMVRRLTSALVQPPRPAA</sequence>
<evidence type="ECO:0000313" key="2">
    <source>
        <dbReference type="EMBL" id="SFH62156.1"/>
    </source>
</evidence>
<dbReference type="Pfam" id="PF11391">
    <property type="entry name" value="DUF2798"/>
    <property type="match status" value="1"/>
</dbReference>
<organism evidence="2 3">
    <name type="scientific">Paracoccus aminovorans</name>
    <dbReference type="NCBI Taxonomy" id="34004"/>
    <lineage>
        <taxon>Bacteria</taxon>
        <taxon>Pseudomonadati</taxon>
        <taxon>Pseudomonadota</taxon>
        <taxon>Alphaproteobacteria</taxon>
        <taxon>Rhodobacterales</taxon>
        <taxon>Paracoccaceae</taxon>
        <taxon>Paracoccus</taxon>
    </lineage>
</organism>
<dbReference type="AlphaFoldDB" id="A0A1I3BJ79"/>
<evidence type="ECO:0008006" key="4">
    <source>
        <dbReference type="Google" id="ProtNLM"/>
    </source>
</evidence>
<evidence type="ECO:0000313" key="3">
    <source>
        <dbReference type="Proteomes" id="UP000183635"/>
    </source>
</evidence>
<accession>A0A1I3BJ79</accession>
<feature type="transmembrane region" description="Helical" evidence="1">
    <location>
        <begin position="54"/>
        <end position="74"/>
    </location>
</feature>
<evidence type="ECO:0000256" key="1">
    <source>
        <dbReference type="SAM" id="Phobius"/>
    </source>
</evidence>
<proteinExistence type="predicted"/>
<dbReference type="EMBL" id="FOPU01000022">
    <property type="protein sequence ID" value="SFH62156.1"/>
    <property type="molecule type" value="Genomic_DNA"/>
</dbReference>
<name>A0A1I3BJ79_9RHOB</name>
<dbReference type="InterPro" id="IPR021529">
    <property type="entry name" value="DUF2798"/>
</dbReference>
<protein>
    <recommendedName>
        <fullName evidence="4">DUF2798 domain-containing protein</fullName>
    </recommendedName>
</protein>